<proteinExistence type="predicted"/>
<feature type="transmembrane region" description="Helical" evidence="1">
    <location>
        <begin position="92"/>
        <end position="109"/>
    </location>
</feature>
<dbReference type="GO" id="GO:0016020">
    <property type="term" value="C:membrane"/>
    <property type="evidence" value="ECO:0007669"/>
    <property type="project" value="TreeGrafter"/>
</dbReference>
<dbReference type="Pfam" id="PF01757">
    <property type="entry name" value="Acyl_transf_3"/>
    <property type="match status" value="1"/>
</dbReference>
<protein>
    <submittedName>
        <fullName evidence="3">Acyltransferase family protein</fullName>
    </submittedName>
</protein>
<sequence length="380" mass="42767">MSTSAPPRIEWPEATLYTPQICRGLACLLVAVYHGTALIGSWYGEKPLLTLSNFGFSGVHMFFVISGLIIYHAHRNDVDNFYRVPDYLLKRLVRIYPLYWIVFIFSGGWKVFTNRMEVGDFFLNALLFTSSKSLLVAVAWTLAYEMVFYGIFITFIVKRSLGILVFATWFVLVALNDHYHFANLIGLNLINTLFMLGLLTSATVMALRKHLGEDSRDWIGIVSLITGTLIFVGTACWYILLDDPTLPVWNNLTLTLGFGIGSALLLLASVSARLEGFWKRQRWLLLIGDASYSIYLVHFFFQKRVSNGLRSLDWVPAGEKTQAKALLLLAVIMAISVACGIIIHKWIEKPVLAKCREWLKLGGSARPHGHSQVQRTPSPG</sequence>
<evidence type="ECO:0000259" key="2">
    <source>
        <dbReference type="Pfam" id="PF01757"/>
    </source>
</evidence>
<feature type="transmembrane region" description="Helical" evidence="1">
    <location>
        <begin position="21"/>
        <end position="43"/>
    </location>
</feature>
<dbReference type="AlphaFoldDB" id="A0A080M3B2"/>
<dbReference type="InterPro" id="IPR002656">
    <property type="entry name" value="Acyl_transf_3_dom"/>
</dbReference>
<name>A0A080M3B2_9PROT</name>
<accession>A0A080M3B2</accession>
<dbReference type="PANTHER" id="PTHR23028">
    <property type="entry name" value="ACETYLTRANSFERASE"/>
    <property type="match status" value="1"/>
</dbReference>
<feature type="transmembrane region" description="Helical" evidence="1">
    <location>
        <begin position="283"/>
        <end position="301"/>
    </location>
</feature>
<keyword evidence="3" id="KW-0012">Acyltransferase</keyword>
<dbReference type="GO" id="GO:0000271">
    <property type="term" value="P:polysaccharide biosynthetic process"/>
    <property type="evidence" value="ECO:0007669"/>
    <property type="project" value="TreeGrafter"/>
</dbReference>
<feature type="transmembrane region" description="Helical" evidence="1">
    <location>
        <begin position="252"/>
        <end position="271"/>
    </location>
</feature>
<keyword evidence="3" id="KW-0808">Transferase</keyword>
<feature type="transmembrane region" description="Helical" evidence="1">
    <location>
        <begin position="321"/>
        <end position="343"/>
    </location>
</feature>
<feature type="domain" description="Acyltransferase 3" evidence="2">
    <location>
        <begin position="21"/>
        <end position="343"/>
    </location>
</feature>
<dbReference type="Proteomes" id="UP000021315">
    <property type="component" value="Unassembled WGS sequence"/>
</dbReference>
<evidence type="ECO:0000313" key="4">
    <source>
        <dbReference type="Proteomes" id="UP000021315"/>
    </source>
</evidence>
<feature type="transmembrane region" description="Helical" evidence="1">
    <location>
        <begin position="49"/>
        <end position="71"/>
    </location>
</feature>
<reference evidence="3" key="1">
    <citation type="submission" date="2014-02" db="EMBL/GenBank/DDBJ databases">
        <title>Expanding our view of genomic diversity in Candidatus Accumulibacter clades.</title>
        <authorList>
            <person name="Skennerton C.T."/>
            <person name="Barr J.J."/>
            <person name="Slater F.R."/>
            <person name="Bond P.L."/>
            <person name="Tyson G.W."/>
        </authorList>
    </citation>
    <scope>NUCLEOTIDE SEQUENCE [LARGE SCALE GENOMIC DNA]</scope>
</reference>
<feature type="transmembrane region" description="Helical" evidence="1">
    <location>
        <begin position="184"/>
        <end position="207"/>
    </location>
</feature>
<evidence type="ECO:0000313" key="3">
    <source>
        <dbReference type="EMBL" id="KFB75728.1"/>
    </source>
</evidence>
<dbReference type="PANTHER" id="PTHR23028:SF131">
    <property type="entry name" value="BLR2367 PROTEIN"/>
    <property type="match status" value="1"/>
</dbReference>
<dbReference type="EMBL" id="JDST02000075">
    <property type="protein sequence ID" value="KFB75728.1"/>
    <property type="molecule type" value="Genomic_DNA"/>
</dbReference>
<keyword evidence="1" id="KW-0472">Membrane</keyword>
<feature type="transmembrane region" description="Helical" evidence="1">
    <location>
        <begin position="121"/>
        <end position="140"/>
    </location>
</feature>
<dbReference type="InterPro" id="IPR050879">
    <property type="entry name" value="Acyltransferase_3"/>
</dbReference>
<comment type="caution">
    <text evidence="3">The sequence shown here is derived from an EMBL/GenBank/DDBJ whole genome shotgun (WGS) entry which is preliminary data.</text>
</comment>
<keyword evidence="4" id="KW-1185">Reference proteome</keyword>
<evidence type="ECO:0000256" key="1">
    <source>
        <dbReference type="SAM" id="Phobius"/>
    </source>
</evidence>
<feature type="transmembrane region" description="Helical" evidence="1">
    <location>
        <begin position="147"/>
        <end position="172"/>
    </location>
</feature>
<gene>
    <name evidence="3" type="ORF">AW06_003195</name>
</gene>
<dbReference type="RefSeq" id="WP_046536716.1">
    <property type="nucleotide sequence ID" value="NZ_JDST02000075.1"/>
</dbReference>
<feature type="transmembrane region" description="Helical" evidence="1">
    <location>
        <begin position="219"/>
        <end position="240"/>
    </location>
</feature>
<dbReference type="GO" id="GO:0016747">
    <property type="term" value="F:acyltransferase activity, transferring groups other than amino-acyl groups"/>
    <property type="evidence" value="ECO:0007669"/>
    <property type="project" value="InterPro"/>
</dbReference>
<organism evidence="3 4">
    <name type="scientific">Candidatus Accumulibacter cognatus</name>
    <dbReference type="NCBI Taxonomy" id="2954383"/>
    <lineage>
        <taxon>Bacteria</taxon>
        <taxon>Pseudomonadati</taxon>
        <taxon>Pseudomonadota</taxon>
        <taxon>Betaproteobacteria</taxon>
        <taxon>Candidatus Accumulibacter</taxon>
    </lineage>
</organism>
<keyword evidence="1" id="KW-0812">Transmembrane</keyword>
<dbReference type="STRING" id="1453999.AW06_003195"/>
<keyword evidence="1" id="KW-1133">Transmembrane helix</keyword>